<reference evidence="2 3" key="1">
    <citation type="submission" date="2014-04" db="EMBL/GenBank/DDBJ databases">
        <authorList>
            <consortium name="DOE Joint Genome Institute"/>
            <person name="Kuo A."/>
            <person name="Ruytinx J."/>
            <person name="Rineau F."/>
            <person name="Colpaert J."/>
            <person name="Kohler A."/>
            <person name="Nagy L.G."/>
            <person name="Floudas D."/>
            <person name="Copeland A."/>
            <person name="Barry K.W."/>
            <person name="Cichocki N."/>
            <person name="Veneault-Fourrey C."/>
            <person name="LaButti K."/>
            <person name="Lindquist E.A."/>
            <person name="Lipzen A."/>
            <person name="Lundell T."/>
            <person name="Morin E."/>
            <person name="Murat C."/>
            <person name="Sun H."/>
            <person name="Tunlid A."/>
            <person name="Henrissat B."/>
            <person name="Grigoriev I.V."/>
            <person name="Hibbett D.S."/>
            <person name="Martin F."/>
            <person name="Nordberg H.P."/>
            <person name="Cantor M.N."/>
            <person name="Hua S.X."/>
        </authorList>
    </citation>
    <scope>NUCLEOTIDE SEQUENCE [LARGE SCALE GENOMIC DNA]</scope>
    <source>
        <strain evidence="2 3">UH-Slu-Lm8-n1</strain>
    </source>
</reference>
<sequence length="96" mass="10706">MSLCILLPGVRVAGCCPPTLVPRLSCTGWGRYQDFHSKLSTSIKQIFPFVLATTTKTAARQHSPTNFFYPASRPYSKSKIYVPIILMSLVVVCSYF</sequence>
<proteinExistence type="predicted"/>
<dbReference type="InParanoid" id="A0A0D0B0D7"/>
<dbReference type="EMBL" id="KN835320">
    <property type="protein sequence ID" value="KIK39992.1"/>
    <property type="molecule type" value="Genomic_DNA"/>
</dbReference>
<name>A0A0D0B0D7_9AGAM</name>
<accession>A0A0D0B0D7</accession>
<dbReference type="Proteomes" id="UP000054485">
    <property type="component" value="Unassembled WGS sequence"/>
</dbReference>
<dbReference type="OrthoDB" id="10584805at2759"/>
<evidence type="ECO:0000313" key="3">
    <source>
        <dbReference type="Proteomes" id="UP000054485"/>
    </source>
</evidence>
<dbReference type="AlphaFoldDB" id="A0A0D0B0D7"/>
<reference evidence="3" key="2">
    <citation type="submission" date="2015-01" db="EMBL/GenBank/DDBJ databases">
        <title>Evolutionary Origins and Diversification of the Mycorrhizal Mutualists.</title>
        <authorList>
            <consortium name="DOE Joint Genome Institute"/>
            <consortium name="Mycorrhizal Genomics Consortium"/>
            <person name="Kohler A."/>
            <person name="Kuo A."/>
            <person name="Nagy L.G."/>
            <person name="Floudas D."/>
            <person name="Copeland A."/>
            <person name="Barry K.W."/>
            <person name="Cichocki N."/>
            <person name="Veneault-Fourrey C."/>
            <person name="LaButti K."/>
            <person name="Lindquist E.A."/>
            <person name="Lipzen A."/>
            <person name="Lundell T."/>
            <person name="Morin E."/>
            <person name="Murat C."/>
            <person name="Riley R."/>
            <person name="Ohm R."/>
            <person name="Sun H."/>
            <person name="Tunlid A."/>
            <person name="Henrissat B."/>
            <person name="Grigoriev I.V."/>
            <person name="Hibbett D.S."/>
            <person name="Martin F."/>
        </authorList>
    </citation>
    <scope>NUCLEOTIDE SEQUENCE [LARGE SCALE GENOMIC DNA]</scope>
    <source>
        <strain evidence="3">UH-Slu-Lm8-n1</strain>
    </source>
</reference>
<keyword evidence="1" id="KW-0732">Signal</keyword>
<organism evidence="2 3">
    <name type="scientific">Suillus luteus UH-Slu-Lm8-n1</name>
    <dbReference type="NCBI Taxonomy" id="930992"/>
    <lineage>
        <taxon>Eukaryota</taxon>
        <taxon>Fungi</taxon>
        <taxon>Dikarya</taxon>
        <taxon>Basidiomycota</taxon>
        <taxon>Agaricomycotina</taxon>
        <taxon>Agaricomycetes</taxon>
        <taxon>Agaricomycetidae</taxon>
        <taxon>Boletales</taxon>
        <taxon>Suillineae</taxon>
        <taxon>Suillaceae</taxon>
        <taxon>Suillus</taxon>
    </lineage>
</organism>
<feature type="chain" id="PRO_5012587953" evidence="1">
    <location>
        <begin position="16"/>
        <end position="96"/>
    </location>
</feature>
<evidence type="ECO:0000313" key="2">
    <source>
        <dbReference type="EMBL" id="KIK39992.1"/>
    </source>
</evidence>
<protein>
    <submittedName>
        <fullName evidence="2">Uncharacterized protein</fullName>
    </submittedName>
</protein>
<evidence type="ECO:0000256" key="1">
    <source>
        <dbReference type="SAM" id="SignalP"/>
    </source>
</evidence>
<dbReference type="HOGENOM" id="CLU_2361125_0_0_1"/>
<keyword evidence="3" id="KW-1185">Reference proteome</keyword>
<feature type="signal peptide" evidence="1">
    <location>
        <begin position="1"/>
        <end position="15"/>
    </location>
</feature>
<gene>
    <name evidence="2" type="ORF">CY34DRAFT_807655</name>
</gene>